<dbReference type="Gene3D" id="3.30.565.10">
    <property type="entry name" value="Histidine kinase-like ATPase, C-terminal domain"/>
    <property type="match status" value="1"/>
</dbReference>
<dbReference type="InterPro" id="IPR036097">
    <property type="entry name" value="HisK_dim/P_sf"/>
</dbReference>
<evidence type="ECO:0000313" key="9">
    <source>
        <dbReference type="EMBL" id="HJE39072.1"/>
    </source>
</evidence>
<dbReference type="SMART" id="SM00387">
    <property type="entry name" value="HATPase_c"/>
    <property type="match status" value="1"/>
</dbReference>
<evidence type="ECO:0000256" key="6">
    <source>
        <dbReference type="SAM" id="Coils"/>
    </source>
</evidence>
<reference evidence="9" key="1">
    <citation type="journal article" date="2021" name="PeerJ">
        <title>Extensive microbial diversity within the chicken gut microbiome revealed by metagenomics and culture.</title>
        <authorList>
            <person name="Gilroy R."/>
            <person name="Ravi A."/>
            <person name="Getino M."/>
            <person name="Pursley I."/>
            <person name="Horton D.L."/>
            <person name="Alikhan N.F."/>
            <person name="Baker D."/>
            <person name="Gharbi K."/>
            <person name="Hall N."/>
            <person name="Watson M."/>
            <person name="Adriaenssens E.M."/>
            <person name="Foster-Nyarko E."/>
            <person name="Jarju S."/>
            <person name="Secka A."/>
            <person name="Antonio M."/>
            <person name="Oren A."/>
            <person name="Chaudhuri R.R."/>
            <person name="La Ragione R."/>
            <person name="Hildebrand F."/>
            <person name="Pallen M.J."/>
        </authorList>
    </citation>
    <scope>NUCLEOTIDE SEQUENCE</scope>
    <source>
        <strain evidence="9">4100</strain>
    </source>
</reference>
<gene>
    <name evidence="9" type="ORF">K8V47_04870</name>
</gene>
<dbReference type="EMBL" id="DYXT01000027">
    <property type="protein sequence ID" value="HJE39072.1"/>
    <property type="molecule type" value="Genomic_DNA"/>
</dbReference>
<evidence type="ECO:0000259" key="8">
    <source>
        <dbReference type="PROSITE" id="PS50109"/>
    </source>
</evidence>
<dbReference type="Proteomes" id="UP000711407">
    <property type="component" value="Unassembled WGS sequence"/>
</dbReference>
<dbReference type="Pfam" id="PF02518">
    <property type="entry name" value="HATPase_c"/>
    <property type="match status" value="1"/>
</dbReference>
<dbReference type="InterPro" id="IPR004358">
    <property type="entry name" value="Sig_transdc_His_kin-like_C"/>
</dbReference>
<dbReference type="InterPro" id="IPR050736">
    <property type="entry name" value="Sensor_HK_Regulatory"/>
</dbReference>
<evidence type="ECO:0000256" key="5">
    <source>
        <dbReference type="ARBA" id="ARBA00023012"/>
    </source>
</evidence>
<dbReference type="InterPro" id="IPR036890">
    <property type="entry name" value="HATPase_C_sf"/>
</dbReference>
<dbReference type="PANTHER" id="PTHR43711">
    <property type="entry name" value="TWO-COMPONENT HISTIDINE KINASE"/>
    <property type="match status" value="1"/>
</dbReference>
<dbReference type="PANTHER" id="PTHR43711:SF1">
    <property type="entry name" value="HISTIDINE KINASE 1"/>
    <property type="match status" value="1"/>
</dbReference>
<evidence type="ECO:0000256" key="4">
    <source>
        <dbReference type="ARBA" id="ARBA00022777"/>
    </source>
</evidence>
<dbReference type="GO" id="GO:0000155">
    <property type="term" value="F:phosphorelay sensor kinase activity"/>
    <property type="evidence" value="ECO:0007669"/>
    <property type="project" value="InterPro"/>
</dbReference>
<keyword evidence="4 9" id="KW-0418">Kinase</keyword>
<keyword evidence="7" id="KW-1133">Transmembrane helix</keyword>
<keyword evidence="5" id="KW-0902">Two-component regulatory system</keyword>
<accession>A0A921JI49</accession>
<dbReference type="SUPFAM" id="SSF47384">
    <property type="entry name" value="Homodimeric domain of signal transducing histidine kinase"/>
    <property type="match status" value="1"/>
</dbReference>
<dbReference type="AlphaFoldDB" id="A0A921JI49"/>
<sequence>MRPTIRHILTITLAFTALYAGGTNGPSASEKQQMIDSIRADLSMARTPTERIRMLTDIFDLSNDTSLKDSIGSVIYDLALQTGDSDAGLDILRHLGNLHVKEDSLLAVDISRAQKFRPTPNRDITVTFLRMLRNHNGLRYADETTRIHRLQQLLEISNANPPSDIYEKIVLLHALCLYIGNTSQGEMLIHYMDKLEELITSLPKESIPLRSAFYTQAAIIYRQNDDYEKGLQIDRQRLECIRLLEQGNAKAGRKYRNYDAHYYVIYTHMLSNYPLLSDEEVEEIYSKIHSLINTNDLAANTEAQSGRAEIYYSMHHKRYGEALRLIYRYKDSSYNRPYLNILYKLMVECGRQTGNKEALLEGLEGYSNILEKTLKTRLQEKTQELQIIYDIHELKEQNLKQEHQADKTRTLMLMTGTAILFIVLVIMVFMYHRMRRLASNLKQSNNDLQTEKANIQKTQSALVKARDEAQAANRTRSDFIRNMSNEVEGPLHVINEYTNLLIDCVDTGDKPYLRDFAEKIQFNSELLMNLFSDVLTLAQADNRTLAVHPKKTDIRTVCDNAITVIRRHVKKNVRIELAPDMPSVQIDTDPQRLSQILYQLLSNAAKFTEEGSIILSYQALPAVNSVKISVTDTGIGINEKNKETIFQRFSKLDSTSQGVGLGLPLALKLAQLLGGHIELDTTYSQGARLILTIPMTIAHTA</sequence>
<dbReference type="InterPro" id="IPR003594">
    <property type="entry name" value="HATPase_dom"/>
</dbReference>
<keyword evidence="7" id="KW-0812">Transmembrane</keyword>
<feature type="coiled-coil region" evidence="6">
    <location>
        <begin position="431"/>
        <end position="475"/>
    </location>
</feature>
<dbReference type="PRINTS" id="PR00344">
    <property type="entry name" value="BCTRLSENSOR"/>
</dbReference>
<organism evidence="9 10">
    <name type="scientific">Candidatus Amulumruptor caecigallinarius</name>
    <dbReference type="NCBI Taxonomy" id="2109911"/>
    <lineage>
        <taxon>Bacteria</taxon>
        <taxon>Pseudomonadati</taxon>
        <taxon>Bacteroidota</taxon>
        <taxon>Bacteroidia</taxon>
        <taxon>Bacteroidales</taxon>
        <taxon>Muribaculaceae</taxon>
        <taxon>Candidatus Amulumruptor</taxon>
    </lineage>
</organism>
<proteinExistence type="predicted"/>
<evidence type="ECO:0000313" key="10">
    <source>
        <dbReference type="Proteomes" id="UP000711407"/>
    </source>
</evidence>
<feature type="domain" description="Histidine kinase" evidence="8">
    <location>
        <begin position="482"/>
        <end position="697"/>
    </location>
</feature>
<evidence type="ECO:0000256" key="2">
    <source>
        <dbReference type="ARBA" id="ARBA00012438"/>
    </source>
</evidence>
<protein>
    <recommendedName>
        <fullName evidence="2">histidine kinase</fullName>
        <ecNumber evidence="2">2.7.13.3</ecNumber>
    </recommendedName>
</protein>
<evidence type="ECO:0000256" key="7">
    <source>
        <dbReference type="SAM" id="Phobius"/>
    </source>
</evidence>
<keyword evidence="3" id="KW-0808">Transferase</keyword>
<dbReference type="Gene3D" id="1.10.287.130">
    <property type="match status" value="1"/>
</dbReference>
<feature type="transmembrane region" description="Helical" evidence="7">
    <location>
        <begin position="411"/>
        <end position="432"/>
    </location>
</feature>
<reference evidence="9" key="2">
    <citation type="submission" date="2021-09" db="EMBL/GenBank/DDBJ databases">
        <authorList>
            <person name="Gilroy R."/>
        </authorList>
    </citation>
    <scope>NUCLEOTIDE SEQUENCE</scope>
    <source>
        <strain evidence="9">4100</strain>
    </source>
</reference>
<evidence type="ECO:0000256" key="3">
    <source>
        <dbReference type="ARBA" id="ARBA00022679"/>
    </source>
</evidence>
<name>A0A921JI49_9BACT</name>
<keyword evidence="7" id="KW-0472">Membrane</keyword>
<comment type="catalytic activity">
    <reaction evidence="1">
        <text>ATP + protein L-histidine = ADP + protein N-phospho-L-histidine.</text>
        <dbReference type="EC" id="2.7.13.3"/>
    </reaction>
</comment>
<evidence type="ECO:0000256" key="1">
    <source>
        <dbReference type="ARBA" id="ARBA00000085"/>
    </source>
</evidence>
<dbReference type="EC" id="2.7.13.3" evidence="2"/>
<dbReference type="SUPFAM" id="SSF55874">
    <property type="entry name" value="ATPase domain of HSP90 chaperone/DNA topoisomerase II/histidine kinase"/>
    <property type="match status" value="1"/>
</dbReference>
<dbReference type="PROSITE" id="PS50109">
    <property type="entry name" value="HIS_KIN"/>
    <property type="match status" value="1"/>
</dbReference>
<dbReference type="InterPro" id="IPR005467">
    <property type="entry name" value="His_kinase_dom"/>
</dbReference>
<comment type="caution">
    <text evidence="9">The sequence shown here is derived from an EMBL/GenBank/DDBJ whole genome shotgun (WGS) entry which is preliminary data.</text>
</comment>
<keyword evidence="6" id="KW-0175">Coiled coil</keyword>